<proteinExistence type="predicted"/>
<reference evidence="2" key="1">
    <citation type="journal article" date="2014" name="Front. Microbiol.">
        <title>High frequency of phylogenetically diverse reductive dehalogenase-homologous genes in deep subseafloor sedimentary metagenomes.</title>
        <authorList>
            <person name="Kawai M."/>
            <person name="Futagami T."/>
            <person name="Toyoda A."/>
            <person name="Takaki Y."/>
            <person name="Nishi S."/>
            <person name="Hori S."/>
            <person name="Arai W."/>
            <person name="Tsubouchi T."/>
            <person name="Morono Y."/>
            <person name="Uchiyama I."/>
            <person name="Ito T."/>
            <person name="Fujiyama A."/>
            <person name="Inagaki F."/>
            <person name="Takami H."/>
        </authorList>
    </citation>
    <scope>NUCLEOTIDE SEQUENCE</scope>
    <source>
        <strain evidence="2">Expedition CK06-06</strain>
    </source>
</reference>
<comment type="caution">
    <text evidence="2">The sequence shown here is derived from an EMBL/GenBank/DDBJ whole genome shotgun (WGS) entry which is preliminary data.</text>
</comment>
<organism evidence="2">
    <name type="scientific">marine sediment metagenome</name>
    <dbReference type="NCBI Taxonomy" id="412755"/>
    <lineage>
        <taxon>unclassified sequences</taxon>
        <taxon>metagenomes</taxon>
        <taxon>ecological metagenomes</taxon>
    </lineage>
</organism>
<dbReference type="EMBL" id="BARS01028720">
    <property type="protein sequence ID" value="GAG11699.1"/>
    <property type="molecule type" value="Genomic_DNA"/>
</dbReference>
<dbReference type="AlphaFoldDB" id="X0V0S1"/>
<evidence type="ECO:0000313" key="2">
    <source>
        <dbReference type="EMBL" id="GAG11699.1"/>
    </source>
</evidence>
<accession>X0V0S1</accession>
<dbReference type="InterPro" id="IPR050463">
    <property type="entry name" value="Gfo/Idh/MocA_oxidrdct_glycsds"/>
</dbReference>
<gene>
    <name evidence="2" type="ORF">S01H1_44988</name>
</gene>
<dbReference type="SUPFAM" id="SSF51735">
    <property type="entry name" value="NAD(P)-binding Rossmann-fold domains"/>
    <property type="match status" value="1"/>
</dbReference>
<sequence>MTESKTSGMDRRRFLKAAAGAAGLAIVRPQTVRGAEANSKIELGLVGCGGRGRWIARLFEANGHYKVVAVHDYFKDRADAAAKQSKVDAKRCHSGLGGYKAVTEGKVDAVAITSPPYFHPEQAAAAVAAGKHVYLAKPIAVDAPGCRSIAASGKKATAGKQVFLVDFQTRADKFYIEALKRVHEGALGKFAFGESTYHCGRLGKK</sequence>
<protein>
    <recommendedName>
        <fullName evidence="1">Gfo/Idh/MocA-like oxidoreductase N-terminal domain-containing protein</fullName>
    </recommendedName>
</protein>
<feature type="domain" description="Gfo/Idh/MocA-like oxidoreductase N-terminal" evidence="1">
    <location>
        <begin position="42"/>
        <end position="156"/>
    </location>
</feature>
<dbReference type="GO" id="GO:0000166">
    <property type="term" value="F:nucleotide binding"/>
    <property type="evidence" value="ECO:0007669"/>
    <property type="project" value="InterPro"/>
</dbReference>
<dbReference type="Pfam" id="PF01408">
    <property type="entry name" value="GFO_IDH_MocA"/>
    <property type="match status" value="1"/>
</dbReference>
<dbReference type="InterPro" id="IPR006311">
    <property type="entry name" value="TAT_signal"/>
</dbReference>
<dbReference type="InterPro" id="IPR000683">
    <property type="entry name" value="Gfo/Idh/MocA-like_OxRdtase_N"/>
</dbReference>
<dbReference type="PANTHER" id="PTHR43818:SF5">
    <property type="entry name" value="OXIDOREDUCTASE FAMILY PROTEIN"/>
    <property type="match status" value="1"/>
</dbReference>
<evidence type="ECO:0000259" key="1">
    <source>
        <dbReference type="Pfam" id="PF01408"/>
    </source>
</evidence>
<name>X0V0S1_9ZZZZ</name>
<dbReference type="PANTHER" id="PTHR43818">
    <property type="entry name" value="BCDNA.GH03377"/>
    <property type="match status" value="1"/>
</dbReference>
<dbReference type="PROSITE" id="PS51318">
    <property type="entry name" value="TAT"/>
    <property type="match status" value="1"/>
</dbReference>
<dbReference type="Gene3D" id="3.40.50.720">
    <property type="entry name" value="NAD(P)-binding Rossmann-like Domain"/>
    <property type="match status" value="1"/>
</dbReference>
<feature type="non-terminal residue" evidence="2">
    <location>
        <position position="205"/>
    </location>
</feature>
<dbReference type="InterPro" id="IPR036291">
    <property type="entry name" value="NAD(P)-bd_dom_sf"/>
</dbReference>